<dbReference type="AlphaFoldDB" id="A0A3A2ZK03"/>
<evidence type="ECO:0000259" key="3">
    <source>
        <dbReference type="Pfam" id="PF15456"/>
    </source>
</evidence>
<dbReference type="InterPro" id="IPR029191">
    <property type="entry name" value="Uds1"/>
</dbReference>
<organism evidence="5 6">
    <name type="scientific">Aspergillus sclerotialis</name>
    <dbReference type="NCBI Taxonomy" id="2070753"/>
    <lineage>
        <taxon>Eukaryota</taxon>
        <taxon>Fungi</taxon>
        <taxon>Dikarya</taxon>
        <taxon>Ascomycota</taxon>
        <taxon>Pezizomycotina</taxon>
        <taxon>Eurotiomycetes</taxon>
        <taxon>Eurotiomycetidae</taxon>
        <taxon>Eurotiales</taxon>
        <taxon>Aspergillaceae</taxon>
        <taxon>Aspergillus</taxon>
        <taxon>Aspergillus subgen. Polypaecilum</taxon>
    </lineage>
</organism>
<feature type="region of interest" description="Disordered" evidence="2">
    <location>
        <begin position="1"/>
        <end position="32"/>
    </location>
</feature>
<reference evidence="6" key="1">
    <citation type="submission" date="2017-02" db="EMBL/GenBank/DDBJ databases">
        <authorList>
            <person name="Tafer H."/>
            <person name="Lopandic K."/>
        </authorList>
    </citation>
    <scope>NUCLEOTIDE SEQUENCE [LARGE SCALE GENOMIC DNA]</scope>
    <source>
        <strain evidence="6">CBS 366.77</strain>
    </source>
</reference>
<evidence type="ECO:0000256" key="1">
    <source>
        <dbReference type="SAM" id="Coils"/>
    </source>
</evidence>
<keyword evidence="1" id="KW-0175">Coiled coil</keyword>
<dbReference type="Pfam" id="PF25078">
    <property type="entry name" value="DUF7801"/>
    <property type="match status" value="1"/>
</dbReference>
<feature type="coiled-coil region" evidence="1">
    <location>
        <begin position="783"/>
        <end position="845"/>
    </location>
</feature>
<feature type="region of interest" description="Disordered" evidence="2">
    <location>
        <begin position="129"/>
        <end position="149"/>
    </location>
</feature>
<feature type="coiled-coil region" evidence="1">
    <location>
        <begin position="164"/>
        <end position="198"/>
    </location>
</feature>
<dbReference type="Gene3D" id="1.10.287.1490">
    <property type="match status" value="1"/>
</dbReference>
<feature type="region of interest" description="Disordered" evidence="2">
    <location>
        <begin position="213"/>
        <end position="236"/>
    </location>
</feature>
<evidence type="ECO:0000313" key="6">
    <source>
        <dbReference type="Proteomes" id="UP000266188"/>
    </source>
</evidence>
<protein>
    <submittedName>
        <fullName evidence="5">Involucrin repeat protein</fullName>
    </submittedName>
</protein>
<dbReference type="EMBL" id="MVGC01000603">
    <property type="protein sequence ID" value="RJE18195.1"/>
    <property type="molecule type" value="Genomic_DNA"/>
</dbReference>
<dbReference type="OrthoDB" id="5569911at2759"/>
<dbReference type="PANTHER" id="PTHR47357">
    <property type="entry name" value="COP1-INTERACTIVE PROTEIN 1"/>
    <property type="match status" value="1"/>
</dbReference>
<feature type="compositionally biased region" description="Polar residues" evidence="2">
    <location>
        <begin position="219"/>
        <end position="231"/>
    </location>
</feature>
<feature type="region of interest" description="Disordered" evidence="2">
    <location>
        <begin position="488"/>
        <end position="511"/>
    </location>
</feature>
<dbReference type="Proteomes" id="UP000266188">
    <property type="component" value="Unassembled WGS sequence"/>
</dbReference>
<proteinExistence type="predicted"/>
<evidence type="ECO:0000256" key="2">
    <source>
        <dbReference type="SAM" id="MobiDB-lite"/>
    </source>
</evidence>
<evidence type="ECO:0000313" key="5">
    <source>
        <dbReference type="EMBL" id="RJE18195.1"/>
    </source>
</evidence>
<dbReference type="GO" id="GO:0005200">
    <property type="term" value="F:structural constituent of cytoskeleton"/>
    <property type="evidence" value="ECO:0007669"/>
    <property type="project" value="TreeGrafter"/>
</dbReference>
<dbReference type="InterPro" id="IPR056703">
    <property type="entry name" value="DUF7801"/>
</dbReference>
<evidence type="ECO:0000259" key="4">
    <source>
        <dbReference type="Pfam" id="PF25078"/>
    </source>
</evidence>
<feature type="coiled-coil region" evidence="1">
    <location>
        <begin position="622"/>
        <end position="734"/>
    </location>
</feature>
<gene>
    <name evidence="5" type="ORF">PHISCL_09466</name>
</gene>
<feature type="compositionally biased region" description="Basic and acidic residues" evidence="2">
    <location>
        <begin position="532"/>
        <end position="546"/>
    </location>
</feature>
<dbReference type="PANTHER" id="PTHR47357:SF1">
    <property type="entry name" value="SPINDLE POLE BODY COMPONENT 110"/>
    <property type="match status" value="1"/>
</dbReference>
<feature type="region of interest" description="Disordered" evidence="2">
    <location>
        <begin position="525"/>
        <end position="546"/>
    </location>
</feature>
<feature type="domain" description="DUF7801" evidence="4">
    <location>
        <begin position="699"/>
        <end position="848"/>
    </location>
</feature>
<accession>A0A3A2ZK03</accession>
<sequence length="920" mass="103392">MNGHDFRVSQSSYGEQRYLSSASYEPPPPPSKILLDGYQDAFGQPNEQNSRYNPFNTAHPRSSALLNANDPVVMYLLSETAIGDSKNYEVLSLEEVEELKKEYNFLSGRLDASKRKLALEMKLRDAAKSLSRLHSPKSPRASQEFDLNDPLKSRRSRLSLFGRNDKSDDELAVANRKCEDLAHEVWKLERRTQNVEKRLLEHTAGILQMTHKGLKKNPKNNFPRTPESIHSGNARGSIDGFDDRSLYKTLDNLDGFGGSKRRELGAQASEPMGVSLDAIQNTERKLEMLSGRLRDLALQSNPHGDFEPIPQPSSDGGPVDPTATVDAHLAYIENNLGMIASYPVDTGAARSIEPNYELEQQVSEVNARLHNLMAQTGLSRSPTIPPPDPSDAGLEDQLSYLSSSIDGLQTRVNSLLDQKGILTTQIQQQRELNSKSDAERDAHIGDLIEQLAHVKKDLELSERENENMREQLNITLEQLETVRGDLAVHEESRSKDDPAALASEKEARERAEQDILRLESQLEQFHSQTNTRAEEADAARSHAEGEVARLEATIQQLRSETDSRAEEATHARERAERQVLELEAAMEELRTESDARLKEANDMHAQSGADVPRLEAEIVQLRSDMGAQLQEATEARERAERQVTELQAAMEQLRAESDARLKEANEMQAQSGNDVPRLEAEMVQLRSDMEAQLKEATEARTRAEEDAARMKTEMTELESEVVKSQTELTMVKAELDGAYGSRAQRAAEVASNPAIQKEIDDLNTRNIEMAEELAVLKAGRPGDNDLQKRVQILEKELRETTDDYEAMTKASIEFEKERERFEGFIDELRERCEQLETQISEERINNMGGVNSPTSIGRDGTSETTSTMVLKNEFKKMMRDTRIENMKILKAEQEERRKLEGVLRALRKEHGKSSQGATTS</sequence>
<dbReference type="GO" id="GO:0005856">
    <property type="term" value="C:cytoskeleton"/>
    <property type="evidence" value="ECO:0007669"/>
    <property type="project" value="TreeGrafter"/>
</dbReference>
<comment type="caution">
    <text evidence="5">The sequence shown here is derived from an EMBL/GenBank/DDBJ whole genome shotgun (WGS) entry which is preliminary data.</text>
</comment>
<name>A0A3A2ZK03_9EURO</name>
<feature type="compositionally biased region" description="Polar residues" evidence="2">
    <location>
        <begin position="8"/>
        <end position="23"/>
    </location>
</feature>
<feature type="domain" description="Up-regulated during septation protein 1" evidence="3">
    <location>
        <begin position="74"/>
        <end position="210"/>
    </location>
</feature>
<dbReference type="Pfam" id="PF15456">
    <property type="entry name" value="Uds1"/>
    <property type="match status" value="1"/>
</dbReference>
<keyword evidence="6" id="KW-1185">Reference proteome</keyword>
<dbReference type="STRING" id="2070753.A0A3A2ZK03"/>